<dbReference type="InterPro" id="IPR000014">
    <property type="entry name" value="PAS"/>
</dbReference>
<evidence type="ECO:0000256" key="16">
    <source>
        <dbReference type="ARBA" id="ARBA00023136"/>
    </source>
</evidence>
<dbReference type="EMBL" id="JPXY01000029">
    <property type="protein sequence ID" value="KGQ31865.1"/>
    <property type="molecule type" value="Genomic_DNA"/>
</dbReference>
<dbReference type="PANTHER" id="PTHR45453:SF1">
    <property type="entry name" value="PHOSPHATE REGULON SENSOR PROTEIN PHOR"/>
    <property type="match status" value="1"/>
</dbReference>
<keyword evidence="8" id="KW-0592">Phosphate transport</keyword>
<keyword evidence="14 18" id="KW-1133">Transmembrane helix</keyword>
<evidence type="ECO:0000256" key="13">
    <source>
        <dbReference type="ARBA" id="ARBA00022840"/>
    </source>
</evidence>
<dbReference type="InterPro" id="IPR003594">
    <property type="entry name" value="HATPase_dom"/>
</dbReference>
<dbReference type="Pfam" id="PF00512">
    <property type="entry name" value="HisKA"/>
    <property type="match status" value="1"/>
</dbReference>
<dbReference type="RefSeq" id="WP_039135679.1">
    <property type="nucleotide sequence ID" value="NZ_JPXY01000029.1"/>
</dbReference>
<keyword evidence="13" id="KW-0067">ATP-binding</keyword>
<evidence type="ECO:0000256" key="7">
    <source>
        <dbReference type="ARBA" id="ARBA00022553"/>
    </source>
</evidence>
<evidence type="ECO:0000256" key="9">
    <source>
        <dbReference type="ARBA" id="ARBA00022679"/>
    </source>
</evidence>
<dbReference type="InterPro" id="IPR005467">
    <property type="entry name" value="His_kinase_dom"/>
</dbReference>
<dbReference type="InterPro" id="IPR036890">
    <property type="entry name" value="HATPase_C_sf"/>
</dbReference>
<comment type="catalytic activity">
    <reaction evidence="1">
        <text>ATP + protein L-histidine = ADP + protein N-phospho-L-histidine.</text>
        <dbReference type="EC" id="2.7.13.3"/>
    </reaction>
</comment>
<dbReference type="FunFam" id="1.10.287.130:FF:000001">
    <property type="entry name" value="Two-component sensor histidine kinase"/>
    <property type="match status" value="1"/>
</dbReference>
<evidence type="ECO:0000256" key="4">
    <source>
        <dbReference type="ARBA" id="ARBA00019665"/>
    </source>
</evidence>
<dbReference type="GO" id="GO:0004721">
    <property type="term" value="F:phosphoprotein phosphatase activity"/>
    <property type="evidence" value="ECO:0007669"/>
    <property type="project" value="TreeGrafter"/>
</dbReference>
<keyword evidence="21" id="KW-1185">Reference proteome</keyword>
<keyword evidence="15" id="KW-0902">Two-component regulatory system</keyword>
<dbReference type="GO" id="GO:0006817">
    <property type="term" value="P:phosphate ion transport"/>
    <property type="evidence" value="ECO:0007669"/>
    <property type="project" value="UniProtKB-KW"/>
</dbReference>
<dbReference type="SUPFAM" id="SSF47384">
    <property type="entry name" value="Homodimeric domain of signal transducing histidine kinase"/>
    <property type="match status" value="1"/>
</dbReference>
<gene>
    <name evidence="20" type="ORF">P375_06795</name>
</gene>
<evidence type="ECO:0000313" key="20">
    <source>
        <dbReference type="EMBL" id="KGQ31865.1"/>
    </source>
</evidence>
<keyword evidence="16 18" id="KW-0472">Membrane</keyword>
<keyword evidence="6" id="KW-1003">Cell membrane</keyword>
<keyword evidence="12" id="KW-0418">Kinase</keyword>
<comment type="function">
    <text evidence="17">Member of the two-component regulatory system PhoR/PhoB involved in the phosphate regulon genes expression. PhoR may function as a membrane-associated protein kinase that phosphorylates PhoB in response to environmental signals.</text>
</comment>
<evidence type="ECO:0000256" key="17">
    <source>
        <dbReference type="ARBA" id="ARBA00025207"/>
    </source>
</evidence>
<dbReference type="Gene3D" id="3.30.565.10">
    <property type="entry name" value="Histidine kinase-like ATPase, C-terminal domain"/>
    <property type="match status" value="1"/>
</dbReference>
<dbReference type="GO" id="GO:0005524">
    <property type="term" value="F:ATP binding"/>
    <property type="evidence" value="ECO:0007669"/>
    <property type="project" value="UniProtKB-KW"/>
</dbReference>
<dbReference type="SMART" id="SM00387">
    <property type="entry name" value="HATPase_c"/>
    <property type="match status" value="1"/>
</dbReference>
<dbReference type="Pfam" id="PF00989">
    <property type="entry name" value="PAS"/>
    <property type="match status" value="1"/>
</dbReference>
<proteinExistence type="predicted"/>
<comment type="subcellular location">
    <subcellularLocation>
        <location evidence="2">Cell membrane</location>
    </subcellularLocation>
</comment>
<evidence type="ECO:0000313" key="21">
    <source>
        <dbReference type="Proteomes" id="UP000030418"/>
    </source>
</evidence>
<evidence type="ECO:0000256" key="6">
    <source>
        <dbReference type="ARBA" id="ARBA00022475"/>
    </source>
</evidence>
<dbReference type="InterPro" id="IPR013767">
    <property type="entry name" value="PAS_fold"/>
</dbReference>
<dbReference type="AlphaFoldDB" id="A0A0A2XMG8"/>
<dbReference type="InterPro" id="IPR050351">
    <property type="entry name" value="BphY/WalK/GraS-like"/>
</dbReference>
<dbReference type="InterPro" id="IPR035965">
    <property type="entry name" value="PAS-like_dom_sf"/>
</dbReference>
<dbReference type="Pfam" id="PF02518">
    <property type="entry name" value="HATPase_c"/>
    <property type="match status" value="1"/>
</dbReference>
<dbReference type="NCBIfam" id="NF008235">
    <property type="entry name" value="PRK11006.1"/>
    <property type="match status" value="1"/>
</dbReference>
<dbReference type="InterPro" id="IPR014310">
    <property type="entry name" value="Sig_transdc_His_kinase_PhoR"/>
</dbReference>
<keyword evidence="9" id="KW-0808">Transferase</keyword>
<dbReference type="InterPro" id="IPR003661">
    <property type="entry name" value="HisK_dim/P_dom"/>
</dbReference>
<evidence type="ECO:0000256" key="1">
    <source>
        <dbReference type="ARBA" id="ARBA00000085"/>
    </source>
</evidence>
<dbReference type="GO" id="GO:0000155">
    <property type="term" value="F:phosphorelay sensor kinase activity"/>
    <property type="evidence" value="ECO:0007669"/>
    <property type="project" value="InterPro"/>
</dbReference>
<sequence length="434" mass="50313">MKLNLSLKHLIIEVLLAVGIASLLSLFSKDLSFWLITVLIILLIWHHYNEFSLLQIINPNKPPKSKKKITALEHISQTAAYYNERTRREKIKSLRLLSKLNRNIQFLPDAVLICEHNGDISWCNQAAQEMFEFIWDKKMKKSVFKVIFYPEFKHYFRHLTFNRRNRPLVLLTHNKRYIEFNINSYDSESYLIIARDATSFIRLMHSRQTFLANMNHELRTPLTVLQGYLEMFEGEIDEKSPFQQKALQAMKEQSERMATLLQQLSLLAKIENINSAEHEVVDMSQLILSLQKNTAVIHQAKQQIIFEIEPDLKIIGDEHQLQSAVSNLVYNAIRHAGEEAIIHVSWQRCKQGARFCVSDNGIGIEARHLAHLTERFYRVDESRNNKTGGSGLGLAIVKHALEQHQSYLEIQSEVGKGSEFSFIIKPDLIVNPQQ</sequence>
<dbReference type="SMART" id="SM00388">
    <property type="entry name" value="HisKA"/>
    <property type="match status" value="1"/>
</dbReference>
<dbReference type="SUPFAM" id="SSF55874">
    <property type="entry name" value="ATPase domain of HSP90 chaperone/DNA topoisomerase II/histidine kinase"/>
    <property type="match status" value="1"/>
</dbReference>
<evidence type="ECO:0000256" key="8">
    <source>
        <dbReference type="ARBA" id="ARBA00022592"/>
    </source>
</evidence>
<dbReference type="FunFam" id="3.30.565.10:FF:000032">
    <property type="entry name" value="Phosphate regulon sensor histidine kinase PhoR"/>
    <property type="match status" value="1"/>
</dbReference>
<feature type="domain" description="Histidine kinase" evidence="19">
    <location>
        <begin position="213"/>
        <end position="428"/>
    </location>
</feature>
<evidence type="ECO:0000256" key="14">
    <source>
        <dbReference type="ARBA" id="ARBA00022989"/>
    </source>
</evidence>
<feature type="transmembrane region" description="Helical" evidence="18">
    <location>
        <begin position="31"/>
        <end position="48"/>
    </location>
</feature>
<dbReference type="EC" id="2.7.13.3" evidence="3"/>
<reference evidence="20 21" key="1">
    <citation type="submission" date="2014-08" db="EMBL/GenBank/DDBJ databases">
        <title>Chaperone-usher fimbriae in a diverse selection of Gallibacterium genomes.</title>
        <authorList>
            <person name="Kudirkiene E."/>
            <person name="Bager R.J."/>
            <person name="Johnson T.J."/>
            <person name="Bojesen A.M."/>
        </authorList>
    </citation>
    <scope>NUCLEOTIDE SEQUENCE [LARGE SCALE GENOMIC DNA]</scope>
    <source>
        <strain evidence="20 21">CCM5976</strain>
    </source>
</reference>
<feature type="transmembrane region" description="Helical" evidence="18">
    <location>
        <begin position="6"/>
        <end position="24"/>
    </location>
</feature>
<evidence type="ECO:0000256" key="2">
    <source>
        <dbReference type="ARBA" id="ARBA00004236"/>
    </source>
</evidence>
<comment type="caution">
    <text evidence="20">The sequence shown here is derived from an EMBL/GenBank/DDBJ whole genome shotgun (WGS) entry which is preliminary data.</text>
</comment>
<keyword evidence="10 18" id="KW-0812">Transmembrane</keyword>
<evidence type="ECO:0000256" key="3">
    <source>
        <dbReference type="ARBA" id="ARBA00012438"/>
    </source>
</evidence>
<evidence type="ECO:0000256" key="11">
    <source>
        <dbReference type="ARBA" id="ARBA00022741"/>
    </source>
</evidence>
<dbReference type="GO" id="GO:0016036">
    <property type="term" value="P:cellular response to phosphate starvation"/>
    <property type="evidence" value="ECO:0007669"/>
    <property type="project" value="TreeGrafter"/>
</dbReference>
<accession>A0A0A2XMG8</accession>
<dbReference type="Gene3D" id="3.30.450.20">
    <property type="entry name" value="PAS domain"/>
    <property type="match status" value="1"/>
</dbReference>
<dbReference type="PROSITE" id="PS50109">
    <property type="entry name" value="HIS_KIN"/>
    <property type="match status" value="1"/>
</dbReference>
<dbReference type="CDD" id="cd00130">
    <property type="entry name" value="PAS"/>
    <property type="match status" value="1"/>
</dbReference>
<dbReference type="SUPFAM" id="SSF55785">
    <property type="entry name" value="PYP-like sensor domain (PAS domain)"/>
    <property type="match status" value="1"/>
</dbReference>
<dbReference type="Proteomes" id="UP000030418">
    <property type="component" value="Unassembled WGS sequence"/>
</dbReference>
<keyword evidence="7" id="KW-0597">Phosphoprotein</keyword>
<dbReference type="PANTHER" id="PTHR45453">
    <property type="entry name" value="PHOSPHATE REGULON SENSOR PROTEIN PHOR"/>
    <property type="match status" value="1"/>
</dbReference>
<dbReference type="Gene3D" id="1.10.287.130">
    <property type="match status" value="1"/>
</dbReference>
<dbReference type="GO" id="GO:0006355">
    <property type="term" value="P:regulation of DNA-templated transcription"/>
    <property type="evidence" value="ECO:0007669"/>
    <property type="project" value="InterPro"/>
</dbReference>
<keyword evidence="11" id="KW-0547">Nucleotide-binding</keyword>
<dbReference type="CDD" id="cd00082">
    <property type="entry name" value="HisKA"/>
    <property type="match status" value="1"/>
</dbReference>
<protein>
    <recommendedName>
        <fullName evidence="4">Phosphate regulon sensor protein PhoR</fullName>
        <ecNumber evidence="3">2.7.13.3</ecNumber>
    </recommendedName>
</protein>
<keyword evidence="5" id="KW-0813">Transport</keyword>
<dbReference type="NCBIfam" id="TIGR02966">
    <property type="entry name" value="phoR_proteo"/>
    <property type="match status" value="1"/>
</dbReference>
<dbReference type="InterPro" id="IPR004358">
    <property type="entry name" value="Sig_transdc_His_kin-like_C"/>
</dbReference>
<evidence type="ECO:0000259" key="19">
    <source>
        <dbReference type="PROSITE" id="PS50109"/>
    </source>
</evidence>
<evidence type="ECO:0000256" key="10">
    <source>
        <dbReference type="ARBA" id="ARBA00022692"/>
    </source>
</evidence>
<evidence type="ECO:0000256" key="18">
    <source>
        <dbReference type="SAM" id="Phobius"/>
    </source>
</evidence>
<evidence type="ECO:0000256" key="15">
    <source>
        <dbReference type="ARBA" id="ARBA00023012"/>
    </source>
</evidence>
<evidence type="ECO:0000256" key="12">
    <source>
        <dbReference type="ARBA" id="ARBA00022777"/>
    </source>
</evidence>
<organism evidence="20 21">
    <name type="scientific">Gallibacterium genomosp. 2</name>
    <dbReference type="NCBI Taxonomy" id="155517"/>
    <lineage>
        <taxon>Bacteria</taxon>
        <taxon>Pseudomonadati</taxon>
        <taxon>Pseudomonadota</taxon>
        <taxon>Gammaproteobacteria</taxon>
        <taxon>Pasteurellales</taxon>
        <taxon>Pasteurellaceae</taxon>
        <taxon>Gallibacterium</taxon>
    </lineage>
</organism>
<dbReference type="GO" id="GO:0005886">
    <property type="term" value="C:plasma membrane"/>
    <property type="evidence" value="ECO:0007669"/>
    <property type="project" value="UniProtKB-SubCell"/>
</dbReference>
<evidence type="ECO:0000256" key="5">
    <source>
        <dbReference type="ARBA" id="ARBA00022448"/>
    </source>
</evidence>
<dbReference type="PRINTS" id="PR00344">
    <property type="entry name" value="BCTRLSENSOR"/>
</dbReference>
<name>A0A0A2XMG8_9PAST</name>
<dbReference type="InterPro" id="IPR036097">
    <property type="entry name" value="HisK_dim/P_sf"/>
</dbReference>